<comment type="caution">
    <text evidence="1">The sequence shown here is derived from an EMBL/GenBank/DDBJ whole genome shotgun (WGS) entry which is preliminary data.</text>
</comment>
<organism evidence="1 2">
    <name type="scientific">Vaccinium darrowii</name>
    <dbReference type="NCBI Taxonomy" id="229202"/>
    <lineage>
        <taxon>Eukaryota</taxon>
        <taxon>Viridiplantae</taxon>
        <taxon>Streptophyta</taxon>
        <taxon>Embryophyta</taxon>
        <taxon>Tracheophyta</taxon>
        <taxon>Spermatophyta</taxon>
        <taxon>Magnoliopsida</taxon>
        <taxon>eudicotyledons</taxon>
        <taxon>Gunneridae</taxon>
        <taxon>Pentapetalae</taxon>
        <taxon>asterids</taxon>
        <taxon>Ericales</taxon>
        <taxon>Ericaceae</taxon>
        <taxon>Vaccinioideae</taxon>
        <taxon>Vaccinieae</taxon>
        <taxon>Vaccinium</taxon>
    </lineage>
</organism>
<proteinExistence type="predicted"/>
<dbReference type="Proteomes" id="UP000828048">
    <property type="component" value="Chromosome 2"/>
</dbReference>
<protein>
    <submittedName>
        <fullName evidence="1">Uncharacterized protein</fullName>
    </submittedName>
</protein>
<sequence length="248" mass="26072">MGTMESLKFLVSSRYIRDLATLVVAYETVDKLEDDRISDPSTIAGPDRPIALAETDGLTASKVYAPDSLSQNIKPPPINDGTPNESLVDLFVRVIELICQFLKSNTLRTRFICRLKLEKTCYIFILTGDRPEVQPRPEPGVVQNPGGGGDDGDDGAGGRRGGRAGRGGGRGARDGCGSSRRGGGAGGSRRDRSTGGSRGASSSRGGDCGTGGGGESGSLHRAQRARRAPVSSETEQVSIVFCLEISML</sequence>
<dbReference type="EMBL" id="CM037152">
    <property type="protein sequence ID" value="KAH7834076.1"/>
    <property type="molecule type" value="Genomic_DNA"/>
</dbReference>
<accession>A0ACB7WZZ3</accession>
<evidence type="ECO:0000313" key="2">
    <source>
        <dbReference type="Proteomes" id="UP000828048"/>
    </source>
</evidence>
<evidence type="ECO:0000313" key="1">
    <source>
        <dbReference type="EMBL" id="KAH7834076.1"/>
    </source>
</evidence>
<reference evidence="1 2" key="1">
    <citation type="journal article" date="2021" name="Hortic Res">
        <title>High-quality reference genome and annotation aids understanding of berry development for evergreen blueberry (Vaccinium darrowii).</title>
        <authorList>
            <person name="Yu J."/>
            <person name="Hulse-Kemp A.M."/>
            <person name="Babiker E."/>
            <person name="Staton M."/>
        </authorList>
    </citation>
    <scope>NUCLEOTIDE SEQUENCE [LARGE SCALE GENOMIC DNA]</scope>
    <source>
        <strain evidence="2">cv. NJ 8807/NJ 8810</strain>
        <tissue evidence="1">Young leaf</tissue>
    </source>
</reference>
<name>A0ACB7WZZ3_9ERIC</name>
<gene>
    <name evidence="1" type="ORF">Vadar_012523</name>
</gene>
<keyword evidence="2" id="KW-1185">Reference proteome</keyword>